<feature type="compositionally biased region" description="Polar residues" evidence="1">
    <location>
        <begin position="1"/>
        <end position="32"/>
    </location>
</feature>
<keyword evidence="3" id="KW-1185">Reference proteome</keyword>
<gene>
    <name evidence="2" type="ORF">TRFO_20953</name>
</gene>
<feature type="compositionally biased region" description="Basic and acidic residues" evidence="1">
    <location>
        <begin position="33"/>
        <end position="46"/>
    </location>
</feature>
<proteinExistence type="predicted"/>
<organism evidence="2 3">
    <name type="scientific">Tritrichomonas foetus</name>
    <dbReference type="NCBI Taxonomy" id="1144522"/>
    <lineage>
        <taxon>Eukaryota</taxon>
        <taxon>Metamonada</taxon>
        <taxon>Parabasalia</taxon>
        <taxon>Tritrichomonadida</taxon>
        <taxon>Tritrichomonadidae</taxon>
        <taxon>Tritrichomonas</taxon>
    </lineage>
</organism>
<feature type="region of interest" description="Disordered" evidence="1">
    <location>
        <begin position="1"/>
        <end position="59"/>
    </location>
</feature>
<sequence length="74" mass="8451">MNKIQVHTTNVDPLQNVTGESSLASDGEITNHTPDDENNVRPFGKDDQEEDNEMINRSEVWTENPHFTINNEQL</sequence>
<comment type="caution">
    <text evidence="2">The sequence shown here is derived from an EMBL/GenBank/DDBJ whole genome shotgun (WGS) entry which is preliminary data.</text>
</comment>
<evidence type="ECO:0000313" key="3">
    <source>
        <dbReference type="Proteomes" id="UP000179807"/>
    </source>
</evidence>
<dbReference type="EMBL" id="MLAK01000625">
    <property type="protein sequence ID" value="OHT09968.1"/>
    <property type="molecule type" value="Genomic_DNA"/>
</dbReference>
<dbReference type="VEuPathDB" id="TrichDB:TRFO_20953"/>
<evidence type="ECO:0000313" key="2">
    <source>
        <dbReference type="EMBL" id="OHT09968.1"/>
    </source>
</evidence>
<dbReference type="AlphaFoldDB" id="A0A1J4KGA0"/>
<dbReference type="RefSeq" id="XP_068363104.1">
    <property type="nucleotide sequence ID" value="XM_068501681.1"/>
</dbReference>
<dbReference type="GeneID" id="94836385"/>
<dbReference type="Proteomes" id="UP000179807">
    <property type="component" value="Unassembled WGS sequence"/>
</dbReference>
<protein>
    <submittedName>
        <fullName evidence="2">Uncharacterized protein</fullName>
    </submittedName>
</protein>
<evidence type="ECO:0000256" key="1">
    <source>
        <dbReference type="SAM" id="MobiDB-lite"/>
    </source>
</evidence>
<reference evidence="2" key="1">
    <citation type="submission" date="2016-10" db="EMBL/GenBank/DDBJ databases">
        <authorList>
            <person name="Benchimol M."/>
            <person name="Almeida L.G."/>
            <person name="Vasconcelos A.T."/>
            <person name="Perreira-Neves A."/>
            <person name="Rosa I.A."/>
            <person name="Tasca T."/>
            <person name="Bogo M.R."/>
            <person name="de Souza W."/>
        </authorList>
    </citation>
    <scope>NUCLEOTIDE SEQUENCE [LARGE SCALE GENOMIC DNA]</scope>
    <source>
        <strain evidence="2">K</strain>
    </source>
</reference>
<name>A0A1J4KGA0_9EUKA</name>
<accession>A0A1J4KGA0</accession>